<evidence type="ECO:0000256" key="4">
    <source>
        <dbReference type="ARBA" id="ARBA00022670"/>
    </source>
</evidence>
<keyword evidence="11" id="KW-0479">Metal-binding</keyword>
<evidence type="ECO:0000256" key="5">
    <source>
        <dbReference type="ARBA" id="ARBA00022692"/>
    </source>
</evidence>
<feature type="transmembrane region" description="Helical" evidence="11">
    <location>
        <begin position="280"/>
        <end position="301"/>
    </location>
</feature>
<comment type="cofactor">
    <cofactor evidence="1 11">
        <name>Zn(2+)</name>
        <dbReference type="ChEBI" id="CHEBI:29105"/>
    </cofactor>
</comment>
<comment type="subcellular location">
    <subcellularLocation>
        <location evidence="2">Membrane</location>
        <topology evidence="2">Multi-pass membrane protein</topology>
    </subcellularLocation>
</comment>
<keyword evidence="7 11" id="KW-0862">Zinc</keyword>
<keyword evidence="10 11" id="KW-0472">Membrane</keyword>
<keyword evidence="6 11" id="KW-0378">Hydrolase</keyword>
<evidence type="ECO:0000256" key="10">
    <source>
        <dbReference type="ARBA" id="ARBA00023136"/>
    </source>
</evidence>
<feature type="transmembrane region" description="Helical" evidence="11">
    <location>
        <begin position="100"/>
        <end position="124"/>
    </location>
</feature>
<feature type="domain" description="PDZ" evidence="12">
    <location>
        <begin position="119"/>
        <end position="195"/>
    </location>
</feature>
<dbReference type="NCBIfam" id="TIGR00054">
    <property type="entry name" value="RIP metalloprotease RseP"/>
    <property type="match status" value="1"/>
</dbReference>
<dbReference type="SUPFAM" id="SSF50156">
    <property type="entry name" value="PDZ domain-like"/>
    <property type="match status" value="1"/>
</dbReference>
<feature type="transmembrane region" description="Helical" evidence="11">
    <location>
        <begin position="6"/>
        <end position="28"/>
    </location>
</feature>
<evidence type="ECO:0000256" key="9">
    <source>
        <dbReference type="ARBA" id="ARBA00023049"/>
    </source>
</evidence>
<accession>A0A4R3TM96</accession>
<evidence type="ECO:0000256" key="8">
    <source>
        <dbReference type="ARBA" id="ARBA00022989"/>
    </source>
</evidence>
<protein>
    <recommendedName>
        <fullName evidence="11">Zinc metalloprotease</fullName>
        <ecNumber evidence="11">3.4.24.-</ecNumber>
    </recommendedName>
</protein>
<dbReference type="PANTHER" id="PTHR42837">
    <property type="entry name" value="REGULATOR OF SIGMA-E PROTEASE RSEP"/>
    <property type="match status" value="1"/>
</dbReference>
<dbReference type="InterPro" id="IPR008915">
    <property type="entry name" value="Peptidase_M50"/>
</dbReference>
<comment type="caution">
    <text evidence="13">The sequence shown here is derived from an EMBL/GenBank/DDBJ whole genome shotgun (WGS) entry which is preliminary data.</text>
</comment>
<evidence type="ECO:0000256" key="1">
    <source>
        <dbReference type="ARBA" id="ARBA00001947"/>
    </source>
</evidence>
<evidence type="ECO:0000256" key="2">
    <source>
        <dbReference type="ARBA" id="ARBA00004141"/>
    </source>
</evidence>
<dbReference type="InterPro" id="IPR001478">
    <property type="entry name" value="PDZ"/>
</dbReference>
<evidence type="ECO:0000256" key="7">
    <source>
        <dbReference type="ARBA" id="ARBA00022833"/>
    </source>
</evidence>
<dbReference type="PANTHER" id="PTHR42837:SF2">
    <property type="entry name" value="MEMBRANE METALLOPROTEASE ARASP2, CHLOROPLASTIC-RELATED"/>
    <property type="match status" value="1"/>
</dbReference>
<dbReference type="EC" id="3.4.24.-" evidence="11"/>
<evidence type="ECO:0000256" key="6">
    <source>
        <dbReference type="ARBA" id="ARBA00022801"/>
    </source>
</evidence>
<proteinExistence type="inferred from homology"/>
<reference evidence="13 14" key="1">
    <citation type="submission" date="2019-03" db="EMBL/GenBank/DDBJ databases">
        <title>Genomic Encyclopedia of Type Strains, Phase IV (KMG-IV): sequencing the most valuable type-strain genomes for metagenomic binning, comparative biology and taxonomic classification.</title>
        <authorList>
            <person name="Goeker M."/>
        </authorList>
    </citation>
    <scope>NUCLEOTIDE SEQUENCE [LARGE SCALE GENOMIC DNA]</scope>
    <source>
        <strain evidence="13 14">DSM 29481</strain>
    </source>
</reference>
<dbReference type="Gene3D" id="2.30.42.10">
    <property type="match status" value="1"/>
</dbReference>
<gene>
    <name evidence="13" type="ORF">EDD61_101255</name>
</gene>
<dbReference type="PROSITE" id="PS50106">
    <property type="entry name" value="PDZ"/>
    <property type="match status" value="1"/>
</dbReference>
<dbReference type="InterPro" id="IPR004387">
    <property type="entry name" value="Pept_M50_Zn"/>
</dbReference>
<dbReference type="EMBL" id="SMBP01000001">
    <property type="protein sequence ID" value="TCU63601.1"/>
    <property type="molecule type" value="Genomic_DNA"/>
</dbReference>
<dbReference type="GO" id="GO:0046872">
    <property type="term" value="F:metal ion binding"/>
    <property type="evidence" value="ECO:0007669"/>
    <property type="project" value="UniProtKB-KW"/>
</dbReference>
<dbReference type="InterPro" id="IPR036034">
    <property type="entry name" value="PDZ_sf"/>
</dbReference>
<evidence type="ECO:0000259" key="12">
    <source>
        <dbReference type="PROSITE" id="PS50106"/>
    </source>
</evidence>
<evidence type="ECO:0000256" key="3">
    <source>
        <dbReference type="ARBA" id="ARBA00007931"/>
    </source>
</evidence>
<dbReference type="Proteomes" id="UP000295773">
    <property type="component" value="Unassembled WGS sequence"/>
</dbReference>
<dbReference type="GO" id="GO:0006508">
    <property type="term" value="P:proteolysis"/>
    <property type="evidence" value="ECO:0007669"/>
    <property type="project" value="UniProtKB-KW"/>
</dbReference>
<name>A0A4R3TM96_9FIRM</name>
<organism evidence="13 14">
    <name type="scientific">Longicatena caecimuris</name>
    <dbReference type="NCBI Taxonomy" id="1796635"/>
    <lineage>
        <taxon>Bacteria</taxon>
        <taxon>Bacillati</taxon>
        <taxon>Bacillota</taxon>
        <taxon>Erysipelotrichia</taxon>
        <taxon>Erysipelotrichales</taxon>
        <taxon>Erysipelotrichaceae</taxon>
        <taxon>Longicatena</taxon>
    </lineage>
</organism>
<dbReference type="GO" id="GO:0016020">
    <property type="term" value="C:membrane"/>
    <property type="evidence" value="ECO:0007669"/>
    <property type="project" value="UniProtKB-SubCell"/>
</dbReference>
<keyword evidence="8 11" id="KW-1133">Transmembrane helix</keyword>
<keyword evidence="9 11" id="KW-0482">Metalloprotease</keyword>
<keyword evidence="4 13" id="KW-0645">Protease</keyword>
<evidence type="ECO:0000313" key="13">
    <source>
        <dbReference type="EMBL" id="TCU63601.1"/>
    </source>
</evidence>
<comment type="similarity">
    <text evidence="3 11">Belongs to the peptidase M50B family.</text>
</comment>
<feature type="transmembrane region" description="Helical" evidence="11">
    <location>
        <begin position="331"/>
        <end position="349"/>
    </location>
</feature>
<dbReference type="RefSeq" id="WP_117547628.1">
    <property type="nucleotide sequence ID" value="NZ_JANKBG010000001.1"/>
</dbReference>
<sequence>MSGIVNLLWFVLILGAIVIVHEFGHLLAAKKFGVYCKEFSIGMGPLLWQKQKGETAWSIRALPIGGFVAMAGEDEESDEKDELDIPFERTLNGIKPWKQVIVMAAGAFMNVLLAWLIFIGITAYQGSVSVPPKPIVASVVENSPAQKAGFHVGDEIIRLENKSKKETLTPDSTREIMEFLQYYPGEITYTVLRDGKQVTLQGTAAFHKDENLYILGIGYPQSAAKEISFWEAIPYGTQRMVSSVTSIMDSLGKLVRGVGLNNLSGPVGIFQITAQTTQDGLLSTLALIALLSVNVGIVNLIPIPILDGGRIFIILIETLIGKKLSERMQSVIMMAGLLMIVGIMVLATWNDIVRLF</sequence>
<evidence type="ECO:0000313" key="14">
    <source>
        <dbReference type="Proteomes" id="UP000295773"/>
    </source>
</evidence>
<dbReference type="Pfam" id="PF02163">
    <property type="entry name" value="Peptidase_M50"/>
    <property type="match status" value="1"/>
</dbReference>
<dbReference type="AlphaFoldDB" id="A0A4R3TM96"/>
<dbReference type="SMART" id="SM00228">
    <property type="entry name" value="PDZ"/>
    <property type="match status" value="1"/>
</dbReference>
<keyword evidence="5 11" id="KW-0812">Transmembrane</keyword>
<evidence type="ECO:0000256" key="11">
    <source>
        <dbReference type="RuleBase" id="RU362031"/>
    </source>
</evidence>
<dbReference type="GO" id="GO:0004222">
    <property type="term" value="F:metalloendopeptidase activity"/>
    <property type="evidence" value="ECO:0007669"/>
    <property type="project" value="InterPro"/>
</dbReference>
<keyword evidence="14" id="KW-1185">Reference proteome</keyword>
<dbReference type="CDD" id="cd06163">
    <property type="entry name" value="S2P-M50_PDZ_RseP-like"/>
    <property type="match status" value="1"/>
</dbReference>